<keyword evidence="9 18" id="KW-0963">Cytoplasm</keyword>
<feature type="binding site" evidence="18">
    <location>
        <position position="246"/>
    </location>
    <ligand>
        <name>Zn(2+)</name>
        <dbReference type="ChEBI" id="CHEBI:29105"/>
    </ligand>
</feature>
<dbReference type="GO" id="GO:0046872">
    <property type="term" value="F:metal ion binding"/>
    <property type="evidence" value="ECO:0007669"/>
    <property type="project" value="UniProtKB-KW"/>
</dbReference>
<gene>
    <name evidence="18" type="primary">aroB</name>
    <name evidence="21" type="ORF">BECKDK2373B_GA0170837_10347</name>
</gene>
<dbReference type="Pfam" id="PF01761">
    <property type="entry name" value="DHQ_synthase"/>
    <property type="match status" value="1"/>
</dbReference>
<feature type="binding site" evidence="18">
    <location>
        <begin position="104"/>
        <end position="108"/>
    </location>
    <ligand>
        <name>NAD(+)</name>
        <dbReference type="ChEBI" id="CHEBI:57540"/>
    </ligand>
</feature>
<keyword evidence="16 18" id="KW-0456">Lyase</keyword>
<keyword evidence="13 18" id="KW-0862">Zinc</keyword>
<comment type="function">
    <text evidence="3 18">Catalyzes the conversion of 3-deoxy-D-arabino-heptulosonate 7-phosphate (DAHP) to dehydroquinate (DHQ).</text>
</comment>
<protein>
    <recommendedName>
        <fullName evidence="8 18">3-dehydroquinate synthase</fullName>
        <shortName evidence="18">DHQS</shortName>
        <ecNumber evidence="7 18">4.2.3.4</ecNumber>
    </recommendedName>
</protein>
<comment type="similarity">
    <text evidence="6 18">Belongs to the sugar phosphate cyclases superfamily. Dehydroquinate synthase family.</text>
</comment>
<dbReference type="GO" id="GO:0005737">
    <property type="term" value="C:cytoplasm"/>
    <property type="evidence" value="ECO:0007669"/>
    <property type="project" value="UniProtKB-SubCell"/>
</dbReference>
<evidence type="ECO:0000256" key="6">
    <source>
        <dbReference type="ARBA" id="ARBA00005412"/>
    </source>
</evidence>
<feature type="binding site" evidence="18">
    <location>
        <position position="263"/>
    </location>
    <ligand>
        <name>Zn(2+)</name>
        <dbReference type="ChEBI" id="CHEBI:29105"/>
    </ligand>
</feature>
<feature type="binding site" evidence="18">
    <location>
        <position position="150"/>
    </location>
    <ligand>
        <name>NAD(+)</name>
        <dbReference type="ChEBI" id="CHEBI:57540"/>
    </ligand>
</feature>
<feature type="binding site" evidence="18">
    <location>
        <position position="141"/>
    </location>
    <ligand>
        <name>NAD(+)</name>
        <dbReference type="ChEBI" id="CHEBI:57540"/>
    </ligand>
</feature>
<dbReference type="GO" id="GO:0008652">
    <property type="term" value="P:amino acid biosynthetic process"/>
    <property type="evidence" value="ECO:0007669"/>
    <property type="project" value="UniProtKB-KW"/>
</dbReference>
<dbReference type="Gene3D" id="1.20.1090.10">
    <property type="entry name" value="Dehydroquinate synthase-like - alpha domain"/>
    <property type="match status" value="1"/>
</dbReference>
<comment type="catalytic activity">
    <reaction evidence="1 18">
        <text>7-phospho-2-dehydro-3-deoxy-D-arabino-heptonate = 3-dehydroquinate + phosphate</text>
        <dbReference type="Rhea" id="RHEA:21968"/>
        <dbReference type="ChEBI" id="CHEBI:32364"/>
        <dbReference type="ChEBI" id="CHEBI:43474"/>
        <dbReference type="ChEBI" id="CHEBI:58394"/>
        <dbReference type="EC" id="4.2.3.4"/>
    </reaction>
</comment>
<evidence type="ECO:0000256" key="18">
    <source>
        <dbReference type="HAMAP-Rule" id="MF_00110"/>
    </source>
</evidence>
<dbReference type="GO" id="GO:0009423">
    <property type="term" value="P:chorismate biosynthetic process"/>
    <property type="evidence" value="ECO:0007669"/>
    <property type="project" value="UniProtKB-UniRule"/>
</dbReference>
<dbReference type="EC" id="4.2.3.4" evidence="7 18"/>
<dbReference type="FunFam" id="3.40.50.1970:FF:000001">
    <property type="entry name" value="3-dehydroquinate synthase"/>
    <property type="match status" value="1"/>
</dbReference>
<keyword evidence="11 18" id="KW-0479">Metal-binding</keyword>
<sequence length="362" mass="39089">MKKELTVDLGDRTYPIHIGSGLLTQSALWTGAMPGTDIMVITNETIAPLYRERFLGTLGDYHTETVVLPDGERYKNLEILNRLFDHLLANRYARDCTLVALGGGVVGDMTGFAAACYQRGVAFVQVPTTLLAQVDSSVGGKTGVNHRLGKNMIGAFHQPVSVIVDTDTLNTLDDRQLRAGLAEVIKYGLIRDADFFSWLEDHMDALLAREPGALGFAIHRSCENKAAVVSADEREAGVRALLNLGHTFGHAIEAGLGFENWLHGEAVATGMVLAARLSARLGWLESADVQRIEALLGRARLPISPPPEITAARMREKMSVDKKVLGGKMRLVLLQGIGDAIVTDGFDPDALDAILAAHCARA</sequence>
<evidence type="ECO:0000256" key="3">
    <source>
        <dbReference type="ARBA" id="ARBA00003485"/>
    </source>
</evidence>
<dbReference type="SUPFAM" id="SSF56796">
    <property type="entry name" value="Dehydroquinate synthase-like"/>
    <property type="match status" value="1"/>
</dbReference>
<keyword evidence="15 18" id="KW-0057">Aromatic amino acid biosynthesis</keyword>
<dbReference type="PANTHER" id="PTHR43622">
    <property type="entry name" value="3-DEHYDROQUINATE SYNTHASE"/>
    <property type="match status" value="1"/>
</dbReference>
<evidence type="ECO:0000256" key="14">
    <source>
        <dbReference type="ARBA" id="ARBA00023027"/>
    </source>
</evidence>
<name>A0A450SFM0_9GAMM</name>
<evidence type="ECO:0000256" key="10">
    <source>
        <dbReference type="ARBA" id="ARBA00022605"/>
    </source>
</evidence>
<dbReference type="HAMAP" id="MF_00110">
    <property type="entry name" value="DHQ_synthase"/>
    <property type="match status" value="1"/>
</dbReference>
<comment type="subcellular location">
    <subcellularLocation>
        <location evidence="4 18">Cytoplasm</location>
    </subcellularLocation>
</comment>
<evidence type="ECO:0000259" key="19">
    <source>
        <dbReference type="Pfam" id="PF01761"/>
    </source>
</evidence>
<evidence type="ECO:0000313" key="21">
    <source>
        <dbReference type="EMBL" id="VFJ51675.1"/>
    </source>
</evidence>
<dbReference type="InterPro" id="IPR056179">
    <property type="entry name" value="DHQS_C"/>
</dbReference>
<dbReference type="UniPathway" id="UPA00053">
    <property type="reaction ID" value="UER00085"/>
</dbReference>
<dbReference type="GO" id="GO:0009073">
    <property type="term" value="P:aromatic amino acid family biosynthetic process"/>
    <property type="evidence" value="ECO:0007669"/>
    <property type="project" value="UniProtKB-KW"/>
</dbReference>
<evidence type="ECO:0000256" key="1">
    <source>
        <dbReference type="ARBA" id="ARBA00001393"/>
    </source>
</evidence>
<dbReference type="InterPro" id="IPR016037">
    <property type="entry name" value="DHQ_synth_AroB"/>
</dbReference>
<dbReference type="InterPro" id="IPR030963">
    <property type="entry name" value="DHQ_synth_fam"/>
</dbReference>
<evidence type="ECO:0000256" key="17">
    <source>
        <dbReference type="ARBA" id="ARBA00023285"/>
    </source>
</evidence>
<evidence type="ECO:0000256" key="7">
    <source>
        <dbReference type="ARBA" id="ARBA00013031"/>
    </source>
</evidence>
<keyword evidence="17 18" id="KW-0170">Cobalt</keyword>
<comment type="cofactor">
    <cofactor evidence="18">
        <name>Co(2+)</name>
        <dbReference type="ChEBI" id="CHEBI:48828"/>
    </cofactor>
    <cofactor evidence="18">
        <name>Zn(2+)</name>
        <dbReference type="ChEBI" id="CHEBI:29105"/>
    </cofactor>
    <text evidence="18">Binds 1 divalent metal cation per subunit. Can use either Co(2+) or Zn(2+).</text>
</comment>
<proteinExistence type="inferred from homology"/>
<evidence type="ECO:0000256" key="15">
    <source>
        <dbReference type="ARBA" id="ARBA00023141"/>
    </source>
</evidence>
<accession>A0A450SFM0</accession>
<dbReference type="Gene3D" id="3.40.50.1970">
    <property type="match status" value="1"/>
</dbReference>
<feature type="binding site" evidence="18">
    <location>
        <begin position="168"/>
        <end position="171"/>
    </location>
    <ligand>
        <name>NAD(+)</name>
        <dbReference type="ChEBI" id="CHEBI:57540"/>
    </ligand>
</feature>
<feature type="binding site" evidence="18">
    <location>
        <position position="183"/>
    </location>
    <ligand>
        <name>Zn(2+)</name>
        <dbReference type="ChEBI" id="CHEBI:29105"/>
    </ligand>
</feature>
<keyword evidence="12 18" id="KW-0547">Nucleotide-binding</keyword>
<reference evidence="21" key="1">
    <citation type="submission" date="2019-02" db="EMBL/GenBank/DDBJ databases">
        <authorList>
            <person name="Gruber-Vodicka R. H."/>
            <person name="Seah K. B. B."/>
        </authorList>
    </citation>
    <scope>NUCLEOTIDE SEQUENCE</scope>
    <source>
        <strain evidence="21">BECK_DK47</strain>
    </source>
</reference>
<dbReference type="GO" id="GO:0000166">
    <property type="term" value="F:nucleotide binding"/>
    <property type="evidence" value="ECO:0007669"/>
    <property type="project" value="UniProtKB-KW"/>
</dbReference>
<feature type="binding site" evidence="18">
    <location>
        <begin position="70"/>
        <end position="75"/>
    </location>
    <ligand>
        <name>NAD(+)</name>
        <dbReference type="ChEBI" id="CHEBI:57540"/>
    </ligand>
</feature>
<dbReference type="InterPro" id="IPR030960">
    <property type="entry name" value="DHQS/DOIS_N"/>
</dbReference>
<feature type="domain" description="3-dehydroquinate synthase C-terminal" evidence="20">
    <location>
        <begin position="180"/>
        <end position="324"/>
    </location>
</feature>
<evidence type="ECO:0000256" key="16">
    <source>
        <dbReference type="ARBA" id="ARBA00023239"/>
    </source>
</evidence>
<dbReference type="FunFam" id="1.20.1090.10:FF:000002">
    <property type="entry name" value="3-dehydroquinate synthase"/>
    <property type="match status" value="1"/>
</dbReference>
<organism evidence="21">
    <name type="scientific">Candidatus Kentrum sp. DK</name>
    <dbReference type="NCBI Taxonomy" id="2126562"/>
    <lineage>
        <taxon>Bacteria</taxon>
        <taxon>Pseudomonadati</taxon>
        <taxon>Pseudomonadota</taxon>
        <taxon>Gammaproteobacteria</taxon>
        <taxon>Candidatus Kentrum</taxon>
    </lineage>
</organism>
<evidence type="ECO:0000256" key="9">
    <source>
        <dbReference type="ARBA" id="ARBA00022490"/>
    </source>
</evidence>
<comment type="pathway">
    <text evidence="5 18">Metabolic intermediate biosynthesis; chorismate biosynthesis; chorismate from D-erythrose 4-phosphate and phosphoenolpyruvate: step 2/7.</text>
</comment>
<feature type="domain" description="3-dehydroquinate synthase N-terminal" evidence="19">
    <location>
        <begin position="66"/>
        <end position="178"/>
    </location>
</feature>
<dbReference type="EMBL" id="CAADEX010000034">
    <property type="protein sequence ID" value="VFJ51675.1"/>
    <property type="molecule type" value="Genomic_DNA"/>
</dbReference>
<dbReference type="PANTHER" id="PTHR43622:SF7">
    <property type="entry name" value="3-DEHYDROQUINATE SYNTHASE, CHLOROPLASTIC"/>
    <property type="match status" value="1"/>
</dbReference>
<evidence type="ECO:0000256" key="8">
    <source>
        <dbReference type="ARBA" id="ARBA00017684"/>
    </source>
</evidence>
<evidence type="ECO:0000256" key="12">
    <source>
        <dbReference type="ARBA" id="ARBA00022741"/>
    </source>
</evidence>
<evidence type="ECO:0000259" key="20">
    <source>
        <dbReference type="Pfam" id="PF24621"/>
    </source>
</evidence>
<dbReference type="AlphaFoldDB" id="A0A450SFM0"/>
<dbReference type="CDD" id="cd08195">
    <property type="entry name" value="DHQS"/>
    <property type="match status" value="1"/>
</dbReference>
<evidence type="ECO:0000256" key="4">
    <source>
        <dbReference type="ARBA" id="ARBA00004496"/>
    </source>
</evidence>
<keyword evidence="14 18" id="KW-0520">NAD</keyword>
<feature type="binding site" evidence="18">
    <location>
        <begin position="128"/>
        <end position="129"/>
    </location>
    <ligand>
        <name>NAD(+)</name>
        <dbReference type="ChEBI" id="CHEBI:57540"/>
    </ligand>
</feature>
<dbReference type="GO" id="GO:0003856">
    <property type="term" value="F:3-dehydroquinate synthase activity"/>
    <property type="evidence" value="ECO:0007669"/>
    <property type="project" value="UniProtKB-UniRule"/>
</dbReference>
<dbReference type="Pfam" id="PF24621">
    <property type="entry name" value="DHQS_C"/>
    <property type="match status" value="1"/>
</dbReference>
<evidence type="ECO:0000256" key="11">
    <source>
        <dbReference type="ARBA" id="ARBA00022723"/>
    </source>
</evidence>
<dbReference type="NCBIfam" id="TIGR01357">
    <property type="entry name" value="aroB"/>
    <property type="match status" value="1"/>
</dbReference>
<evidence type="ECO:0000256" key="5">
    <source>
        <dbReference type="ARBA" id="ARBA00004661"/>
    </source>
</evidence>
<evidence type="ECO:0000256" key="13">
    <source>
        <dbReference type="ARBA" id="ARBA00022833"/>
    </source>
</evidence>
<comment type="cofactor">
    <cofactor evidence="2 18">
        <name>NAD(+)</name>
        <dbReference type="ChEBI" id="CHEBI:57540"/>
    </cofactor>
</comment>
<dbReference type="InterPro" id="IPR050071">
    <property type="entry name" value="Dehydroquinate_synthase"/>
</dbReference>
<keyword evidence="10 18" id="KW-0028">Amino-acid biosynthesis</keyword>
<evidence type="ECO:0000256" key="2">
    <source>
        <dbReference type="ARBA" id="ARBA00001911"/>
    </source>
</evidence>
<dbReference type="PIRSF" id="PIRSF001455">
    <property type="entry name" value="DHQ_synth"/>
    <property type="match status" value="1"/>
</dbReference>